<evidence type="ECO:0000259" key="5">
    <source>
        <dbReference type="PROSITE" id="PS50931"/>
    </source>
</evidence>
<dbReference type="Pfam" id="PF03466">
    <property type="entry name" value="LysR_substrate"/>
    <property type="match status" value="1"/>
</dbReference>
<dbReference type="GO" id="GO:0003700">
    <property type="term" value="F:DNA-binding transcription factor activity"/>
    <property type="evidence" value="ECO:0007669"/>
    <property type="project" value="InterPro"/>
</dbReference>
<evidence type="ECO:0000256" key="3">
    <source>
        <dbReference type="ARBA" id="ARBA00023125"/>
    </source>
</evidence>
<dbReference type="SUPFAM" id="SSF46785">
    <property type="entry name" value="Winged helix' DNA-binding domain"/>
    <property type="match status" value="1"/>
</dbReference>
<dbReference type="GO" id="GO:0003677">
    <property type="term" value="F:DNA binding"/>
    <property type="evidence" value="ECO:0007669"/>
    <property type="project" value="UniProtKB-KW"/>
</dbReference>
<organism evidence="6 7">
    <name type="scientific">Acidisoma cellulosilyticum</name>
    <dbReference type="NCBI Taxonomy" id="2802395"/>
    <lineage>
        <taxon>Bacteria</taxon>
        <taxon>Pseudomonadati</taxon>
        <taxon>Pseudomonadota</taxon>
        <taxon>Alphaproteobacteria</taxon>
        <taxon>Acetobacterales</taxon>
        <taxon>Acidocellaceae</taxon>
        <taxon>Acidisoma</taxon>
    </lineage>
</organism>
<dbReference type="PRINTS" id="PR00039">
    <property type="entry name" value="HTHLYSR"/>
</dbReference>
<evidence type="ECO:0000313" key="7">
    <source>
        <dbReference type="Proteomes" id="UP000721844"/>
    </source>
</evidence>
<name>A0A963Z052_9PROT</name>
<comment type="similarity">
    <text evidence="1">Belongs to the LysR transcriptional regulatory family.</text>
</comment>
<dbReference type="InterPro" id="IPR005119">
    <property type="entry name" value="LysR_subst-bd"/>
</dbReference>
<protein>
    <submittedName>
        <fullName evidence="6">LysR family transcriptional regulator</fullName>
    </submittedName>
</protein>
<dbReference type="InterPro" id="IPR036390">
    <property type="entry name" value="WH_DNA-bd_sf"/>
</dbReference>
<dbReference type="InterPro" id="IPR000847">
    <property type="entry name" value="LysR_HTH_N"/>
</dbReference>
<keyword evidence="7" id="KW-1185">Reference proteome</keyword>
<dbReference type="Gene3D" id="1.10.10.10">
    <property type="entry name" value="Winged helix-like DNA-binding domain superfamily/Winged helix DNA-binding domain"/>
    <property type="match status" value="1"/>
</dbReference>
<dbReference type="AlphaFoldDB" id="A0A963Z052"/>
<proteinExistence type="inferred from homology"/>
<dbReference type="RefSeq" id="WP_227306200.1">
    <property type="nucleotide sequence ID" value="NZ_JAESVA010000002.1"/>
</dbReference>
<dbReference type="Gene3D" id="3.40.190.10">
    <property type="entry name" value="Periplasmic binding protein-like II"/>
    <property type="match status" value="2"/>
</dbReference>
<dbReference type="InterPro" id="IPR050176">
    <property type="entry name" value="LTTR"/>
</dbReference>
<dbReference type="PROSITE" id="PS50931">
    <property type="entry name" value="HTH_LYSR"/>
    <property type="match status" value="1"/>
</dbReference>
<dbReference type="Pfam" id="PF00126">
    <property type="entry name" value="HTH_1"/>
    <property type="match status" value="1"/>
</dbReference>
<comment type="caution">
    <text evidence="6">The sequence shown here is derived from an EMBL/GenBank/DDBJ whole genome shotgun (WGS) entry which is preliminary data.</text>
</comment>
<dbReference type="PANTHER" id="PTHR30579:SF7">
    <property type="entry name" value="HTH-TYPE TRANSCRIPTIONAL REGULATOR LRHA-RELATED"/>
    <property type="match status" value="1"/>
</dbReference>
<dbReference type="FunFam" id="1.10.10.10:FF:000001">
    <property type="entry name" value="LysR family transcriptional regulator"/>
    <property type="match status" value="1"/>
</dbReference>
<reference evidence="6 7" key="1">
    <citation type="journal article" date="2021" name="Microorganisms">
        <title>Acidisoma silvae sp. nov. and Acidisomacellulosilytica sp. nov., Two Acidophilic Bacteria Isolated from Decaying Wood, Hydrolyzing Cellulose and Producing Poly-3-hydroxybutyrate.</title>
        <authorList>
            <person name="Mieszkin S."/>
            <person name="Pouder E."/>
            <person name="Uroz S."/>
            <person name="Simon-Colin C."/>
            <person name="Alain K."/>
        </authorList>
    </citation>
    <scope>NUCLEOTIDE SEQUENCE [LARGE SCALE GENOMIC DNA]</scope>
    <source>
        <strain evidence="6 7">HW T5.17</strain>
    </source>
</reference>
<dbReference type="SUPFAM" id="SSF53850">
    <property type="entry name" value="Periplasmic binding protein-like II"/>
    <property type="match status" value="1"/>
</dbReference>
<evidence type="ECO:0000256" key="1">
    <source>
        <dbReference type="ARBA" id="ARBA00009437"/>
    </source>
</evidence>
<dbReference type="Proteomes" id="UP000721844">
    <property type="component" value="Unassembled WGS sequence"/>
</dbReference>
<evidence type="ECO:0000313" key="6">
    <source>
        <dbReference type="EMBL" id="MCB8879567.1"/>
    </source>
</evidence>
<dbReference type="EMBL" id="JAESVA010000002">
    <property type="protein sequence ID" value="MCB8879567.1"/>
    <property type="molecule type" value="Genomic_DNA"/>
</dbReference>
<dbReference type="PANTHER" id="PTHR30579">
    <property type="entry name" value="TRANSCRIPTIONAL REGULATOR"/>
    <property type="match status" value="1"/>
</dbReference>
<gene>
    <name evidence="6" type="ORF">ACELLULO517_04925</name>
</gene>
<accession>A0A963Z052</accession>
<keyword evidence="4" id="KW-0804">Transcription</keyword>
<keyword evidence="3" id="KW-0238">DNA-binding</keyword>
<sequence length="286" mass="30770">MLHPDLLRSFVAVAEAGGFSLAARRLGLGQSTVSQHIKRLEDAIHRPVFARDTHSVTLTPDGDTLLALARQVLAAQDRLLQVMTGTATRGRLRLGVSEDFAAAGLRAVLQDFARLHPTVDVALTVGLSVPLYERFDSGDLDVIFVKRRTGDRRGAVVWRERLVWLGQNGIRPDPHAPLPLLLYPSPSITRGRALTALEAAGRSWRIACTSGSLNGLYAAAEAGLGLIPHSGRLRPTGLAVLSPSPTLVLPDLGEIEFVVIGPGSHNLLAESLLDIFQSYALQLPSR</sequence>
<evidence type="ECO:0000256" key="4">
    <source>
        <dbReference type="ARBA" id="ARBA00023163"/>
    </source>
</evidence>
<evidence type="ECO:0000256" key="2">
    <source>
        <dbReference type="ARBA" id="ARBA00023015"/>
    </source>
</evidence>
<feature type="domain" description="HTH lysR-type" evidence="5">
    <location>
        <begin position="4"/>
        <end position="59"/>
    </location>
</feature>
<keyword evidence="2" id="KW-0805">Transcription regulation</keyword>
<dbReference type="InterPro" id="IPR036388">
    <property type="entry name" value="WH-like_DNA-bd_sf"/>
</dbReference>